<dbReference type="OrthoDB" id="9812260at2"/>
<feature type="region of interest" description="Disordered" evidence="3">
    <location>
        <begin position="1"/>
        <end position="29"/>
    </location>
</feature>
<evidence type="ECO:0000256" key="1">
    <source>
        <dbReference type="ARBA" id="ARBA00001946"/>
    </source>
</evidence>
<dbReference type="GO" id="GO:1902201">
    <property type="term" value="P:negative regulation of bacterial-type flagellum-dependent cell motility"/>
    <property type="evidence" value="ECO:0007669"/>
    <property type="project" value="TreeGrafter"/>
</dbReference>
<dbReference type="eggNOG" id="COG3706">
    <property type="taxonomic scope" value="Bacteria"/>
</dbReference>
<dbReference type="NCBIfam" id="TIGR00254">
    <property type="entry name" value="GGDEF"/>
    <property type="match status" value="1"/>
</dbReference>
<accession>I3Y6Y8</accession>
<dbReference type="PROSITE" id="PS51257">
    <property type="entry name" value="PROKAR_LIPOPROTEIN"/>
    <property type="match status" value="1"/>
</dbReference>
<evidence type="ECO:0000313" key="6">
    <source>
        <dbReference type="Proteomes" id="UP000006062"/>
    </source>
</evidence>
<evidence type="ECO:0000256" key="2">
    <source>
        <dbReference type="ARBA" id="ARBA00012528"/>
    </source>
</evidence>
<dbReference type="KEGG" id="tvi:Thivi_0702"/>
<sequence>MDHRSTRQQGLIEPNEQLEPLSIPAGGGSCAPGSEQAALEQLAVTLRVWGQYAFDLDEIDASAIREQIEHWVLNLLVARAPAETLSSSRNAEPGSANPCDWAGLSEFVTLMRRREQNYVNRQILGTRQVMGDFVQTLGQILAEDQEEQTRVTSIIGKLRCAIESNAPVETLSQEAIHAIDLITHITQEREQRHQIMLHHLTARLQTLRGELDAAQREMELDSMTRLYNRKAFDTQLDRVFELSKLSGQPACLMMVDADFFKTINDRFGHPVGDLVLRRLANCCAEAFPRKTDFVARYGGEEFAVVLQDTSLKTAIQLGERLLDAVRAMTIEHESGVIRITISIGLAEIDPHASAGQWLRATDSALYRAKSNGRDQLACLTAS</sequence>
<dbReference type="RefSeq" id="WP_014777250.1">
    <property type="nucleotide sequence ID" value="NC_018012.1"/>
</dbReference>
<dbReference type="SMART" id="SM00267">
    <property type="entry name" value="GGDEF"/>
    <property type="match status" value="1"/>
</dbReference>
<dbReference type="Gene3D" id="3.30.70.270">
    <property type="match status" value="1"/>
</dbReference>
<dbReference type="InterPro" id="IPR043128">
    <property type="entry name" value="Rev_trsase/Diguanyl_cyclase"/>
</dbReference>
<dbReference type="CDD" id="cd01949">
    <property type="entry name" value="GGDEF"/>
    <property type="match status" value="1"/>
</dbReference>
<evidence type="ECO:0000259" key="4">
    <source>
        <dbReference type="PROSITE" id="PS50887"/>
    </source>
</evidence>
<evidence type="ECO:0000313" key="5">
    <source>
        <dbReference type="EMBL" id="AFL72756.1"/>
    </source>
</evidence>
<dbReference type="InterPro" id="IPR029787">
    <property type="entry name" value="Nucleotide_cyclase"/>
</dbReference>
<reference evidence="5 6" key="1">
    <citation type="submission" date="2012-06" db="EMBL/GenBank/DDBJ databases">
        <title>Complete sequence of Thiocystis violascens DSM 198.</title>
        <authorList>
            <consortium name="US DOE Joint Genome Institute"/>
            <person name="Lucas S."/>
            <person name="Han J."/>
            <person name="Lapidus A."/>
            <person name="Cheng J.-F."/>
            <person name="Goodwin L."/>
            <person name="Pitluck S."/>
            <person name="Peters L."/>
            <person name="Ovchinnikova G."/>
            <person name="Teshima H."/>
            <person name="Detter J.C."/>
            <person name="Han C."/>
            <person name="Tapia R."/>
            <person name="Land M."/>
            <person name="Hauser L."/>
            <person name="Kyrpides N."/>
            <person name="Ivanova N."/>
            <person name="Pagani I."/>
            <person name="Vogl K."/>
            <person name="Liu Z."/>
            <person name="Frigaard N.-U."/>
            <person name="Bryant D."/>
            <person name="Woyke T."/>
        </authorList>
    </citation>
    <scope>NUCLEOTIDE SEQUENCE [LARGE SCALE GENOMIC DNA]</scope>
    <source>
        <strain evidence="6">ATCC 17096 / DSM 198 / 6111</strain>
    </source>
</reference>
<dbReference type="STRING" id="765911.Thivi_0702"/>
<dbReference type="PROSITE" id="PS50887">
    <property type="entry name" value="GGDEF"/>
    <property type="match status" value="1"/>
</dbReference>
<dbReference type="GO" id="GO:0043709">
    <property type="term" value="P:cell adhesion involved in single-species biofilm formation"/>
    <property type="evidence" value="ECO:0007669"/>
    <property type="project" value="TreeGrafter"/>
</dbReference>
<dbReference type="HOGENOM" id="CLU_000445_11_5_6"/>
<name>I3Y6Y8_THIV6</name>
<comment type="cofactor">
    <cofactor evidence="1">
        <name>Mg(2+)</name>
        <dbReference type="ChEBI" id="CHEBI:18420"/>
    </cofactor>
</comment>
<evidence type="ECO:0000256" key="3">
    <source>
        <dbReference type="SAM" id="MobiDB-lite"/>
    </source>
</evidence>
<dbReference type="FunFam" id="3.30.70.270:FF:000001">
    <property type="entry name" value="Diguanylate cyclase domain protein"/>
    <property type="match status" value="1"/>
</dbReference>
<dbReference type="SUPFAM" id="SSF55073">
    <property type="entry name" value="Nucleotide cyclase"/>
    <property type="match status" value="1"/>
</dbReference>
<dbReference type="InterPro" id="IPR000160">
    <property type="entry name" value="GGDEF_dom"/>
</dbReference>
<protein>
    <recommendedName>
        <fullName evidence="2">diguanylate cyclase</fullName>
        <ecNumber evidence="2">2.7.7.65</ecNumber>
    </recommendedName>
</protein>
<dbReference type="EC" id="2.7.7.65" evidence="2"/>
<proteinExistence type="predicted"/>
<dbReference type="AlphaFoldDB" id="I3Y6Y8"/>
<dbReference type="Proteomes" id="UP000006062">
    <property type="component" value="Chromosome"/>
</dbReference>
<dbReference type="EMBL" id="CP003154">
    <property type="protein sequence ID" value="AFL72756.1"/>
    <property type="molecule type" value="Genomic_DNA"/>
</dbReference>
<dbReference type="PANTHER" id="PTHR45138">
    <property type="entry name" value="REGULATORY COMPONENTS OF SENSORY TRANSDUCTION SYSTEM"/>
    <property type="match status" value="1"/>
</dbReference>
<dbReference type="PANTHER" id="PTHR45138:SF24">
    <property type="entry name" value="DIGUANYLATE CYCLASE DGCC-RELATED"/>
    <property type="match status" value="1"/>
</dbReference>
<dbReference type="GO" id="GO:0005886">
    <property type="term" value="C:plasma membrane"/>
    <property type="evidence" value="ECO:0007669"/>
    <property type="project" value="TreeGrafter"/>
</dbReference>
<gene>
    <name evidence="5" type="ordered locus">Thivi_0702</name>
</gene>
<organism evidence="5 6">
    <name type="scientific">Thiocystis violascens (strain ATCC 17096 / DSM 198 / 6111)</name>
    <name type="common">Chromatium violascens</name>
    <dbReference type="NCBI Taxonomy" id="765911"/>
    <lineage>
        <taxon>Bacteria</taxon>
        <taxon>Pseudomonadati</taxon>
        <taxon>Pseudomonadota</taxon>
        <taxon>Gammaproteobacteria</taxon>
        <taxon>Chromatiales</taxon>
        <taxon>Chromatiaceae</taxon>
        <taxon>Thiocystis</taxon>
    </lineage>
</organism>
<dbReference type="InterPro" id="IPR050469">
    <property type="entry name" value="Diguanylate_Cyclase"/>
</dbReference>
<feature type="domain" description="GGDEF" evidence="4">
    <location>
        <begin position="248"/>
        <end position="381"/>
    </location>
</feature>
<keyword evidence="6" id="KW-1185">Reference proteome</keyword>
<dbReference type="GO" id="GO:0052621">
    <property type="term" value="F:diguanylate cyclase activity"/>
    <property type="evidence" value="ECO:0007669"/>
    <property type="project" value="UniProtKB-EC"/>
</dbReference>
<dbReference type="Pfam" id="PF00990">
    <property type="entry name" value="GGDEF"/>
    <property type="match status" value="1"/>
</dbReference>